<gene>
    <name evidence="2" type="ORF">SNE35_29740</name>
</gene>
<dbReference type="EMBL" id="JAXCLA010000011">
    <property type="protein sequence ID" value="MDY0748718.1"/>
    <property type="molecule type" value="Genomic_DNA"/>
</dbReference>
<dbReference type="SUPFAM" id="SSF52540">
    <property type="entry name" value="P-loop containing nucleoside triphosphate hydrolases"/>
    <property type="match status" value="1"/>
</dbReference>
<protein>
    <recommendedName>
        <fullName evidence="1">Novel STAND NTPase 3 domain-containing protein</fullName>
    </recommendedName>
</protein>
<dbReference type="Proteomes" id="UP001285263">
    <property type="component" value="Unassembled WGS sequence"/>
</dbReference>
<reference evidence="2 3" key="1">
    <citation type="submission" date="2023-11" db="EMBL/GenBank/DDBJ databases">
        <title>Paucibacter sp. nov., isolated from fresh soil in Korea.</title>
        <authorList>
            <person name="Le N.T.T."/>
        </authorList>
    </citation>
    <scope>NUCLEOTIDE SEQUENCE [LARGE SCALE GENOMIC DNA]</scope>
    <source>
        <strain evidence="2 3">R3-3</strain>
    </source>
</reference>
<comment type="caution">
    <text evidence="2">The sequence shown here is derived from an EMBL/GenBank/DDBJ whole genome shotgun (WGS) entry which is preliminary data.</text>
</comment>
<dbReference type="InterPro" id="IPR027417">
    <property type="entry name" value="P-loop_NTPase"/>
</dbReference>
<organism evidence="2 3">
    <name type="scientific">Roseateles agri</name>
    <dbReference type="NCBI Taxonomy" id="3098619"/>
    <lineage>
        <taxon>Bacteria</taxon>
        <taxon>Pseudomonadati</taxon>
        <taxon>Pseudomonadota</taxon>
        <taxon>Betaproteobacteria</taxon>
        <taxon>Burkholderiales</taxon>
        <taxon>Sphaerotilaceae</taxon>
        <taxon>Roseateles</taxon>
    </lineage>
</organism>
<dbReference type="InterPro" id="IPR049050">
    <property type="entry name" value="nSTAND3"/>
</dbReference>
<evidence type="ECO:0000313" key="2">
    <source>
        <dbReference type="EMBL" id="MDY0748718.1"/>
    </source>
</evidence>
<accession>A0ABU5DQW8</accession>
<name>A0ABU5DQW8_9BURK</name>
<proteinExistence type="predicted"/>
<evidence type="ECO:0000313" key="3">
    <source>
        <dbReference type="Proteomes" id="UP001285263"/>
    </source>
</evidence>
<evidence type="ECO:0000259" key="1">
    <source>
        <dbReference type="Pfam" id="PF20720"/>
    </source>
</evidence>
<feature type="domain" description="Novel STAND NTPase 3" evidence="1">
    <location>
        <begin position="185"/>
        <end position="340"/>
    </location>
</feature>
<dbReference type="RefSeq" id="WP_320426684.1">
    <property type="nucleotide sequence ID" value="NZ_JAXCLA010000011.1"/>
</dbReference>
<keyword evidence="3" id="KW-1185">Reference proteome</keyword>
<dbReference type="Pfam" id="PF20720">
    <property type="entry name" value="nSTAND3"/>
    <property type="match status" value="1"/>
</dbReference>
<sequence>MPIYELHRLGWNSFQQLCQTICRRVLGQTVQSFLDSNDAGRDGAFAGTWSPGPGETYSGRFVIQCKYTADPSQKLKPSDITDEIQKVERLVKQGLCDVYVLMTNAGVSGAQSSRIEALLVRAGVKQVLIFGSTWINQQIQANRDLRMHVPRLYGLGDLSQILDERAYAQAQAVLESMREDLSKVVITASYAKAVSALDVHGFVLLIGEPAAGKTTIASMLAMSAADKWGSSVLKLNDPGKVEERWNPHEPSQFFWVDDAFGIMQYEPSLAYAWNRILPQIKTMLLRGAKIVMTSRDYIYSRARGDLKRGAFPLFNESQVVIDVHDLAPREREQILYNHLKLGTQPSSFKSQIKPHLPSVSGHARFIPEIARRLADPAFTKHLHLTEYHLSDFVDRREQLLQEVLDGLDKDSLAALALIYMKKDHLQSPISLTAAEEDALQRLDSSLGDCIDGLEALNGSLVVHQQVDGDSVWRFKHPTIGDAFAASLARKPDLMGIFLTGTSVESLIEQVVCGDVSIRGAVRVPRTLFELVLARLAELTNGNNEASRYMASWHAKWTLHAFLTRRCSKEFLALYVQANPDLLEQVSRPGLALSAASEVDLAVRLHEFQLLPEANRLAFVHTVSNYAIDGDDMRGLSDDDIRGLFTDAERASLVVSVRRQLLPRLRYVREREQDSYKHDSPADDHLSQLLENLDTLKETFGDDANVVDLIEQQISEAKAWMDENDYETPRMVPRTLGAATAVDAAHGARSVFDDVDQ</sequence>